<dbReference type="AlphaFoldDB" id="A0A550C7Q5"/>
<keyword evidence="3" id="KW-1185">Reference proteome</keyword>
<comment type="caution">
    <text evidence="2">The sequence shown here is derived from an EMBL/GenBank/DDBJ whole genome shotgun (WGS) entry which is preliminary data.</text>
</comment>
<dbReference type="Proteomes" id="UP000320762">
    <property type="component" value="Unassembled WGS sequence"/>
</dbReference>
<protein>
    <recommendedName>
        <fullName evidence="1">Fungal-type protein kinase domain-containing protein</fullName>
    </recommendedName>
</protein>
<dbReference type="OrthoDB" id="5584477at2759"/>
<gene>
    <name evidence="2" type="ORF">BD626DRAFT_571521</name>
</gene>
<evidence type="ECO:0000259" key="1">
    <source>
        <dbReference type="Pfam" id="PF17667"/>
    </source>
</evidence>
<evidence type="ECO:0000313" key="2">
    <source>
        <dbReference type="EMBL" id="TRM60817.1"/>
    </source>
</evidence>
<proteinExistence type="predicted"/>
<evidence type="ECO:0000313" key="3">
    <source>
        <dbReference type="Proteomes" id="UP000320762"/>
    </source>
</evidence>
<dbReference type="EMBL" id="VDMD01000020">
    <property type="protein sequence ID" value="TRM60817.1"/>
    <property type="molecule type" value="Genomic_DNA"/>
</dbReference>
<dbReference type="Pfam" id="PF17667">
    <property type="entry name" value="Pkinase_fungal"/>
    <property type="match status" value="1"/>
</dbReference>
<feature type="domain" description="Fungal-type protein kinase" evidence="1">
    <location>
        <begin position="4"/>
        <end position="89"/>
    </location>
</feature>
<dbReference type="InterPro" id="IPR040976">
    <property type="entry name" value="Pkinase_fungal"/>
</dbReference>
<reference evidence="2 3" key="1">
    <citation type="journal article" date="2019" name="New Phytol.">
        <title>Comparative genomics reveals unique wood-decay strategies and fruiting body development in the Schizophyllaceae.</title>
        <authorList>
            <person name="Almasi E."/>
            <person name="Sahu N."/>
            <person name="Krizsan K."/>
            <person name="Balint B."/>
            <person name="Kovacs G.M."/>
            <person name="Kiss B."/>
            <person name="Cseklye J."/>
            <person name="Drula E."/>
            <person name="Henrissat B."/>
            <person name="Nagy I."/>
            <person name="Chovatia M."/>
            <person name="Adam C."/>
            <person name="LaButti K."/>
            <person name="Lipzen A."/>
            <person name="Riley R."/>
            <person name="Grigoriev I.V."/>
            <person name="Nagy L.G."/>
        </authorList>
    </citation>
    <scope>NUCLEOTIDE SEQUENCE [LARGE SCALE GENOMIC DNA]</scope>
    <source>
        <strain evidence="2 3">NL-1724</strain>
    </source>
</reference>
<organism evidence="2 3">
    <name type="scientific">Schizophyllum amplum</name>
    <dbReference type="NCBI Taxonomy" id="97359"/>
    <lineage>
        <taxon>Eukaryota</taxon>
        <taxon>Fungi</taxon>
        <taxon>Dikarya</taxon>
        <taxon>Basidiomycota</taxon>
        <taxon>Agaricomycotina</taxon>
        <taxon>Agaricomycetes</taxon>
        <taxon>Agaricomycetidae</taxon>
        <taxon>Agaricales</taxon>
        <taxon>Schizophyllaceae</taxon>
        <taxon>Schizophyllum</taxon>
    </lineage>
</organism>
<accession>A0A550C7Q5</accession>
<name>A0A550C7Q5_9AGAR</name>
<sequence>MQMESDEHAFAATERQLQDDAYNCLATQDDLMWHIEVGLVYEEFWISVFDRSGCVHSSRGNIHNTPLAFLRIIIGLAFLERPRIGYDRTPDNTPEACARRG</sequence>